<dbReference type="InterPro" id="IPR009057">
    <property type="entry name" value="Homeodomain-like_sf"/>
</dbReference>
<organism evidence="3">
    <name type="scientific">termite gut metagenome</name>
    <dbReference type="NCBI Taxonomy" id="433724"/>
    <lineage>
        <taxon>unclassified sequences</taxon>
        <taxon>metagenomes</taxon>
        <taxon>organismal metagenomes</taxon>
    </lineage>
</organism>
<feature type="domain" description="HTH tetR-type" evidence="2">
    <location>
        <begin position="28"/>
        <end position="88"/>
    </location>
</feature>
<evidence type="ECO:0000259" key="2">
    <source>
        <dbReference type="PROSITE" id="PS50977"/>
    </source>
</evidence>
<reference evidence="3" key="1">
    <citation type="submission" date="2019-03" db="EMBL/GenBank/DDBJ databases">
        <title>Single cell metagenomics reveals metabolic interactions within the superorganism composed of flagellate Streblomastix strix and complex community of Bacteroidetes bacteria on its surface.</title>
        <authorList>
            <person name="Treitli S.C."/>
            <person name="Kolisko M."/>
            <person name="Husnik F."/>
            <person name="Keeling P."/>
            <person name="Hampl V."/>
        </authorList>
    </citation>
    <scope>NUCLEOTIDE SEQUENCE</scope>
    <source>
        <strain evidence="3">STM</strain>
    </source>
</reference>
<dbReference type="SUPFAM" id="SSF48498">
    <property type="entry name" value="Tetracyclin repressor-like, C-terminal domain"/>
    <property type="match status" value="1"/>
</dbReference>
<dbReference type="PROSITE" id="PS50977">
    <property type="entry name" value="HTH_TETR_2"/>
    <property type="match status" value="1"/>
</dbReference>
<dbReference type="PRINTS" id="PR00455">
    <property type="entry name" value="HTHTETR"/>
</dbReference>
<dbReference type="PANTHER" id="PTHR30328:SF54">
    <property type="entry name" value="HTH-TYPE TRANSCRIPTIONAL REPRESSOR SCO4008"/>
    <property type="match status" value="1"/>
</dbReference>
<dbReference type="EMBL" id="SNRY01000242">
    <property type="protein sequence ID" value="KAA6343972.1"/>
    <property type="molecule type" value="Genomic_DNA"/>
</dbReference>
<protein>
    <recommendedName>
        <fullName evidence="2">HTH tetR-type domain-containing protein</fullName>
    </recommendedName>
</protein>
<dbReference type="SUPFAM" id="SSF46689">
    <property type="entry name" value="Homeodomain-like"/>
    <property type="match status" value="1"/>
</dbReference>
<dbReference type="InterPro" id="IPR036271">
    <property type="entry name" value="Tet_transcr_reg_TetR-rel_C_sf"/>
</dbReference>
<sequence>MESLLYICSINKVVKQICQYMETTKREVTTKDIIMEAAEAEFLEKGFSNAKTTAIAQRASVTHAMLHYYFGTKLSLFQTVFSNKIQLIADRLILRKRPDLTFLETIEDLARSHFEFVSQNIGLIVFVYNEMIASPENKDVLLKILYPKLMNILERIEPLMKEEIAKGVIHPIPPLDLLLNIASLNVATFLIFPVVKEVYLSDKAYDKLLEERKESNVQFIIWALKK</sequence>
<dbReference type="AlphaFoldDB" id="A0A5J4SE24"/>
<dbReference type="InterPro" id="IPR001647">
    <property type="entry name" value="HTH_TetR"/>
</dbReference>
<accession>A0A5J4SE24</accession>
<dbReference type="InterPro" id="IPR050109">
    <property type="entry name" value="HTH-type_TetR-like_transc_reg"/>
</dbReference>
<evidence type="ECO:0000256" key="1">
    <source>
        <dbReference type="ARBA" id="ARBA00023125"/>
    </source>
</evidence>
<dbReference type="GO" id="GO:0003677">
    <property type="term" value="F:DNA binding"/>
    <property type="evidence" value="ECO:0007669"/>
    <property type="project" value="UniProtKB-KW"/>
</dbReference>
<evidence type="ECO:0000313" key="3">
    <source>
        <dbReference type="EMBL" id="KAA6343972.1"/>
    </source>
</evidence>
<name>A0A5J4SE24_9ZZZZ</name>
<dbReference type="PANTHER" id="PTHR30328">
    <property type="entry name" value="TRANSCRIPTIONAL REPRESSOR"/>
    <property type="match status" value="1"/>
</dbReference>
<comment type="caution">
    <text evidence="3">The sequence shown here is derived from an EMBL/GenBank/DDBJ whole genome shotgun (WGS) entry which is preliminary data.</text>
</comment>
<dbReference type="Pfam" id="PF00440">
    <property type="entry name" value="TetR_N"/>
    <property type="match status" value="1"/>
</dbReference>
<proteinExistence type="predicted"/>
<gene>
    <name evidence="3" type="ORF">EZS27_008369</name>
</gene>
<dbReference type="Gene3D" id="1.10.357.10">
    <property type="entry name" value="Tetracycline Repressor, domain 2"/>
    <property type="match status" value="1"/>
</dbReference>
<keyword evidence="1" id="KW-0238">DNA-binding</keyword>